<dbReference type="AlphaFoldDB" id="A0ABD5Z206"/>
<evidence type="ECO:0000313" key="2">
    <source>
        <dbReference type="Proteomes" id="UP001596447"/>
    </source>
</evidence>
<accession>A0ABD5Z206</accession>
<evidence type="ECO:0000313" key="1">
    <source>
        <dbReference type="EMBL" id="MFC7199030.1"/>
    </source>
</evidence>
<protein>
    <submittedName>
        <fullName evidence="1">Uncharacterized protein</fullName>
    </submittedName>
</protein>
<comment type="caution">
    <text evidence="1">The sequence shown here is derived from an EMBL/GenBank/DDBJ whole genome shotgun (WGS) entry which is preliminary data.</text>
</comment>
<proteinExistence type="predicted"/>
<reference evidence="1 2" key="1">
    <citation type="journal article" date="2019" name="Int. J. Syst. Evol. Microbiol.">
        <title>The Global Catalogue of Microorganisms (GCM) 10K type strain sequencing project: providing services to taxonomists for standard genome sequencing and annotation.</title>
        <authorList>
            <consortium name="The Broad Institute Genomics Platform"/>
            <consortium name="The Broad Institute Genome Sequencing Center for Infectious Disease"/>
            <person name="Wu L."/>
            <person name="Ma J."/>
        </authorList>
    </citation>
    <scope>NUCLEOTIDE SEQUENCE [LARGE SCALE GENOMIC DNA]</scope>
    <source>
        <strain evidence="1 2">XZGYJ-43</strain>
    </source>
</reference>
<keyword evidence="2" id="KW-1185">Reference proteome</keyword>
<sequence>MRLKLTAIALVLVAVSAVVGASAFTTATLDRDANVDVVTDQAGIVGLTAGINSGIISPNSDGALTIDFAQNNVSGANVNATFELGENSTTADFANGTSPYAFKLTNQDTVDHSFVLDYAPDSDNDNIASVKFEVYSDTPTANPVHEGTVDDETATSSGFTVAPGKSLYVVILNTNGLVAGTDDLSGTLKSRSNRPLTTRLCSVPSDSVSSS</sequence>
<dbReference type="Proteomes" id="UP001596447">
    <property type="component" value="Unassembled WGS sequence"/>
</dbReference>
<name>A0ABD5Z206_9EURY</name>
<gene>
    <name evidence="1" type="ORF">ACFQJ9_06310</name>
</gene>
<dbReference type="EMBL" id="JBHTAR010000011">
    <property type="protein sequence ID" value="MFC7199030.1"/>
    <property type="molecule type" value="Genomic_DNA"/>
</dbReference>
<organism evidence="1 2">
    <name type="scientific">Halospeciosus flavus</name>
    <dbReference type="NCBI Taxonomy" id="3032283"/>
    <lineage>
        <taxon>Archaea</taxon>
        <taxon>Methanobacteriati</taxon>
        <taxon>Methanobacteriota</taxon>
        <taxon>Stenosarchaea group</taxon>
        <taxon>Halobacteria</taxon>
        <taxon>Halobacteriales</taxon>
        <taxon>Halobacteriaceae</taxon>
        <taxon>Halospeciosus</taxon>
    </lineage>
</organism>
<dbReference type="RefSeq" id="WP_279528980.1">
    <property type="nucleotide sequence ID" value="NZ_CP122312.1"/>
</dbReference>